<protein>
    <submittedName>
        <fullName evidence="3">Serine/threonine-protein phosphatase 7 long form-like protein</fullName>
    </submittedName>
</protein>
<comment type="caution">
    <text evidence="3">The sequence shown here is derived from an EMBL/GenBank/DDBJ whole genome shotgun (WGS) entry which is preliminary data.</text>
</comment>
<accession>A0A834W4I5</accession>
<proteinExistence type="predicted"/>
<evidence type="ECO:0000259" key="2">
    <source>
        <dbReference type="Pfam" id="PF10536"/>
    </source>
</evidence>
<dbReference type="Pfam" id="PF10536">
    <property type="entry name" value="PMD"/>
    <property type="match status" value="1"/>
</dbReference>
<dbReference type="Proteomes" id="UP000634136">
    <property type="component" value="Unassembled WGS sequence"/>
</dbReference>
<reference evidence="3" key="1">
    <citation type="submission" date="2020-09" db="EMBL/GenBank/DDBJ databases">
        <title>Genome-Enabled Discovery of Anthraquinone Biosynthesis in Senna tora.</title>
        <authorList>
            <person name="Kang S.-H."/>
            <person name="Pandey R.P."/>
            <person name="Lee C.-M."/>
            <person name="Sim J.-S."/>
            <person name="Jeong J.-T."/>
            <person name="Choi B.-S."/>
            <person name="Jung M."/>
            <person name="Ginzburg D."/>
            <person name="Zhao K."/>
            <person name="Won S.Y."/>
            <person name="Oh T.-J."/>
            <person name="Yu Y."/>
            <person name="Kim N.-H."/>
            <person name="Lee O.R."/>
            <person name="Lee T.-H."/>
            <person name="Bashyal P."/>
            <person name="Kim T.-S."/>
            <person name="Lee W.-H."/>
            <person name="Kawkins C."/>
            <person name="Kim C.-K."/>
            <person name="Kim J.S."/>
            <person name="Ahn B.O."/>
            <person name="Rhee S.Y."/>
            <person name="Sohng J.K."/>
        </authorList>
    </citation>
    <scope>NUCLEOTIDE SEQUENCE</scope>
    <source>
        <tissue evidence="3">Leaf</tissue>
    </source>
</reference>
<dbReference type="GO" id="GO:0010073">
    <property type="term" value="P:meristem maintenance"/>
    <property type="evidence" value="ECO:0007669"/>
    <property type="project" value="InterPro"/>
</dbReference>
<organism evidence="3 4">
    <name type="scientific">Senna tora</name>
    <dbReference type="NCBI Taxonomy" id="362788"/>
    <lineage>
        <taxon>Eukaryota</taxon>
        <taxon>Viridiplantae</taxon>
        <taxon>Streptophyta</taxon>
        <taxon>Embryophyta</taxon>
        <taxon>Tracheophyta</taxon>
        <taxon>Spermatophyta</taxon>
        <taxon>Magnoliopsida</taxon>
        <taxon>eudicotyledons</taxon>
        <taxon>Gunneridae</taxon>
        <taxon>Pentapetalae</taxon>
        <taxon>rosids</taxon>
        <taxon>fabids</taxon>
        <taxon>Fabales</taxon>
        <taxon>Fabaceae</taxon>
        <taxon>Caesalpinioideae</taxon>
        <taxon>Cassia clade</taxon>
        <taxon>Senna</taxon>
    </lineage>
</organism>
<dbReference type="InterPro" id="IPR019557">
    <property type="entry name" value="AminoTfrase-like_pln_mobile"/>
</dbReference>
<dbReference type="AlphaFoldDB" id="A0A834W4I5"/>
<evidence type="ECO:0000256" key="1">
    <source>
        <dbReference type="SAM" id="MobiDB-lite"/>
    </source>
</evidence>
<feature type="compositionally biased region" description="Polar residues" evidence="1">
    <location>
        <begin position="1"/>
        <end position="16"/>
    </location>
</feature>
<sequence>MRATIRGQQGRQSVNGSDKEEQDDVYTIVWQPYKHQELPEYCLVGSNIWQAHVPLIYFHIIEWHQPDRVLRQFGMDQSIPDMPVECRLGLGAHTNIKEENICQLG</sequence>
<gene>
    <name evidence="3" type="ORF">G2W53_035006</name>
</gene>
<dbReference type="PANTHER" id="PTHR46033">
    <property type="entry name" value="PROTEIN MAIN-LIKE 2"/>
    <property type="match status" value="1"/>
</dbReference>
<feature type="domain" description="Aminotransferase-like plant mobile" evidence="2">
    <location>
        <begin position="25"/>
        <end position="83"/>
    </location>
</feature>
<dbReference type="EMBL" id="JAAIUW010000011">
    <property type="protein sequence ID" value="KAF7808263.1"/>
    <property type="molecule type" value="Genomic_DNA"/>
</dbReference>
<feature type="region of interest" description="Disordered" evidence="1">
    <location>
        <begin position="1"/>
        <end position="22"/>
    </location>
</feature>
<evidence type="ECO:0000313" key="4">
    <source>
        <dbReference type="Proteomes" id="UP000634136"/>
    </source>
</evidence>
<dbReference type="OrthoDB" id="1435547at2759"/>
<evidence type="ECO:0000313" key="3">
    <source>
        <dbReference type="EMBL" id="KAF7808263.1"/>
    </source>
</evidence>
<dbReference type="InterPro" id="IPR044824">
    <property type="entry name" value="MAIN-like"/>
</dbReference>
<dbReference type="PANTHER" id="PTHR46033:SF8">
    <property type="entry name" value="PROTEIN MAINTENANCE OF MERISTEMS-LIKE"/>
    <property type="match status" value="1"/>
</dbReference>
<name>A0A834W4I5_9FABA</name>
<keyword evidence="4" id="KW-1185">Reference proteome</keyword>